<reference evidence="2 3" key="1">
    <citation type="submission" date="2019-12" db="EMBL/GenBank/DDBJ databases">
        <title>Comparative genomics gives insights into the taxonomy of the Azoarcus-Aromatoleum group and reveals separate origins of nif in the plant-associated Azoarcus and non-plant-associated Aromatoleum sub-groups.</title>
        <authorList>
            <person name="Lafos M."/>
            <person name="Maluk M."/>
            <person name="Batista M."/>
            <person name="Junghare M."/>
            <person name="Carmona M."/>
            <person name="Faoro H."/>
            <person name="Cruz L.M."/>
            <person name="Battistoni F."/>
            <person name="De Souza E."/>
            <person name="Pedrosa F."/>
            <person name="Chen W.-M."/>
            <person name="Poole P.S."/>
            <person name="Dixon R.A."/>
            <person name="James E.K."/>
        </authorList>
    </citation>
    <scope>NUCLEOTIDE SEQUENCE [LARGE SCALE GENOMIC DNA]</scope>
    <source>
        <strain evidence="2 3">ToN1</strain>
    </source>
</reference>
<dbReference type="Gene3D" id="6.20.20.10">
    <property type="match status" value="2"/>
</dbReference>
<name>A0ABX1MVZ4_9RHOO</name>
<proteinExistence type="predicted"/>
<dbReference type="SUPFAM" id="SSF57938">
    <property type="entry name" value="DnaJ/Hsp40 cysteine-rich domain"/>
    <property type="match status" value="2"/>
</dbReference>
<dbReference type="RefSeq" id="WP_169208750.1">
    <property type="nucleotide sequence ID" value="NZ_CP059560.1"/>
</dbReference>
<accession>A0ABX1MVZ4</accession>
<organism evidence="2 3">
    <name type="scientific">Aromatoleum petrolei</name>
    <dbReference type="NCBI Taxonomy" id="76116"/>
    <lineage>
        <taxon>Bacteria</taxon>
        <taxon>Pseudomonadati</taxon>
        <taxon>Pseudomonadota</taxon>
        <taxon>Betaproteobacteria</taxon>
        <taxon>Rhodocyclales</taxon>
        <taxon>Rhodocyclaceae</taxon>
        <taxon>Aromatoleum</taxon>
    </lineage>
</organism>
<protein>
    <recommendedName>
        <fullName evidence="1">CR-type domain-containing protein</fullName>
    </recommendedName>
</protein>
<comment type="caution">
    <text evidence="2">The sequence shown here is derived from an EMBL/GenBank/DDBJ whole genome shotgun (WGS) entry which is preliminary data.</text>
</comment>
<dbReference type="InterPro" id="IPR036410">
    <property type="entry name" value="HSP_DnaJ_Cys-rich_dom_sf"/>
</dbReference>
<dbReference type="EMBL" id="WTVR01000083">
    <property type="protein sequence ID" value="NMF91435.1"/>
    <property type="molecule type" value="Genomic_DNA"/>
</dbReference>
<feature type="domain" description="CR-type" evidence="1">
    <location>
        <begin position="7"/>
        <end position="72"/>
    </location>
</feature>
<sequence length="76" mass="8081">MLDERPCPLCRGAGETLVASERTCHSCGGTGRDRRSSTDDPRFGADTCQACHGYGVETSREFQLCPSCNGRGSIPG</sequence>
<evidence type="ECO:0000259" key="1">
    <source>
        <dbReference type="Pfam" id="PF00684"/>
    </source>
</evidence>
<evidence type="ECO:0000313" key="2">
    <source>
        <dbReference type="EMBL" id="NMF91435.1"/>
    </source>
</evidence>
<gene>
    <name evidence="2" type="ORF">GPA26_23515</name>
</gene>
<dbReference type="InterPro" id="IPR001305">
    <property type="entry name" value="HSP_DnaJ_Cys-rich_dom"/>
</dbReference>
<keyword evidence="3" id="KW-1185">Reference proteome</keyword>
<dbReference type="Pfam" id="PF00684">
    <property type="entry name" value="DnaJ_CXXCXGXG"/>
    <property type="match status" value="1"/>
</dbReference>
<dbReference type="Proteomes" id="UP000652074">
    <property type="component" value="Unassembled WGS sequence"/>
</dbReference>
<evidence type="ECO:0000313" key="3">
    <source>
        <dbReference type="Proteomes" id="UP000652074"/>
    </source>
</evidence>